<comment type="caution">
    <text evidence="1">The sequence shown here is derived from an EMBL/GenBank/DDBJ whole genome shotgun (WGS) entry which is preliminary data.</text>
</comment>
<sequence length="116" mass="13535">MLIDEIINFCDADYDSIECNCDDCSNATICGHDCKECLDDIHYHRNNLRSDYSCRKLLDYYVCRYSYKYCSEIRYALQEIDHDRYRDFSILSLGCGGAADLMAFDEVCSEKINIMV</sequence>
<gene>
    <name evidence="1" type="ORF">NE632_09065</name>
</gene>
<dbReference type="Proteomes" id="UP001206236">
    <property type="component" value="Unassembled WGS sequence"/>
</dbReference>
<reference evidence="1" key="1">
    <citation type="submission" date="2022-06" db="EMBL/GenBank/DDBJ databases">
        <title>Isolation of gut microbiota from human fecal samples.</title>
        <authorList>
            <person name="Pamer E.G."/>
            <person name="Barat B."/>
            <person name="Waligurski E."/>
            <person name="Medina S."/>
            <person name="Paddock L."/>
            <person name="Mostad J."/>
        </authorList>
    </citation>
    <scope>NUCLEOTIDE SEQUENCE</scope>
    <source>
        <strain evidence="1">DFI.5.57</strain>
    </source>
</reference>
<organism evidence="1 2">
    <name type="scientific">Ruminococcus bicirculans</name>
    <name type="common">ex Wegman et al. 2014</name>
    <dbReference type="NCBI Taxonomy" id="1160721"/>
    <lineage>
        <taxon>Bacteria</taxon>
        <taxon>Bacillati</taxon>
        <taxon>Bacillota</taxon>
        <taxon>Clostridia</taxon>
        <taxon>Eubacteriales</taxon>
        <taxon>Oscillospiraceae</taxon>
        <taxon>Ruminococcus</taxon>
    </lineage>
</organism>
<proteinExistence type="predicted"/>
<protein>
    <submittedName>
        <fullName evidence="1">Uncharacterized protein</fullName>
    </submittedName>
</protein>
<dbReference type="AlphaFoldDB" id="A0AAW5KK21"/>
<dbReference type="EMBL" id="JANGCN010000019">
    <property type="protein sequence ID" value="MCQ5153461.1"/>
    <property type="molecule type" value="Genomic_DNA"/>
</dbReference>
<accession>A0AAW5KK21</accession>
<dbReference type="RefSeq" id="WP_256322165.1">
    <property type="nucleotide sequence ID" value="NZ_JANGCN010000019.1"/>
</dbReference>
<evidence type="ECO:0000313" key="1">
    <source>
        <dbReference type="EMBL" id="MCQ5153461.1"/>
    </source>
</evidence>
<name>A0AAW5KK21_9FIRM</name>
<evidence type="ECO:0000313" key="2">
    <source>
        <dbReference type="Proteomes" id="UP001206236"/>
    </source>
</evidence>